<gene>
    <name evidence="1" type="ORF">ONZ51_g8390</name>
</gene>
<dbReference type="AlphaFoldDB" id="A0AAD7TNB0"/>
<sequence>MPRPDAVVAGLQALLDNLSNLDEVFFQANMYRATRAIHFGSGGSIMLRKLGFTAGPFSNIPFEIEISHPNLGRAGCSLSIYVRYPSTGNTGTNQKAFANAVEYLLSTEDTIKNRDVDARYFEST</sequence>
<comment type="caution">
    <text evidence="1">The sequence shown here is derived from an EMBL/GenBank/DDBJ whole genome shotgun (WGS) entry which is preliminary data.</text>
</comment>
<accession>A0AAD7TNB0</accession>
<dbReference type="EMBL" id="JAPEVG010000252">
    <property type="protein sequence ID" value="KAJ8472630.1"/>
    <property type="molecule type" value="Genomic_DNA"/>
</dbReference>
<reference evidence="1" key="1">
    <citation type="submission" date="2022-11" db="EMBL/GenBank/DDBJ databases">
        <title>Genome Sequence of Cubamyces cubensis.</title>
        <authorList>
            <person name="Buettner E."/>
        </authorList>
    </citation>
    <scope>NUCLEOTIDE SEQUENCE</scope>
    <source>
        <strain evidence="1">MPL-01</strain>
    </source>
</reference>
<protein>
    <submittedName>
        <fullName evidence="1">Uncharacterized protein</fullName>
    </submittedName>
</protein>
<evidence type="ECO:0000313" key="1">
    <source>
        <dbReference type="EMBL" id="KAJ8472630.1"/>
    </source>
</evidence>
<evidence type="ECO:0000313" key="2">
    <source>
        <dbReference type="Proteomes" id="UP001215151"/>
    </source>
</evidence>
<name>A0AAD7TNB0_9APHY</name>
<organism evidence="1 2">
    <name type="scientific">Trametes cubensis</name>
    <dbReference type="NCBI Taxonomy" id="1111947"/>
    <lineage>
        <taxon>Eukaryota</taxon>
        <taxon>Fungi</taxon>
        <taxon>Dikarya</taxon>
        <taxon>Basidiomycota</taxon>
        <taxon>Agaricomycotina</taxon>
        <taxon>Agaricomycetes</taxon>
        <taxon>Polyporales</taxon>
        <taxon>Polyporaceae</taxon>
        <taxon>Trametes</taxon>
    </lineage>
</organism>
<proteinExistence type="predicted"/>
<keyword evidence="2" id="KW-1185">Reference proteome</keyword>
<dbReference type="Proteomes" id="UP001215151">
    <property type="component" value="Unassembled WGS sequence"/>
</dbReference>